<feature type="region of interest" description="Disordered" evidence="1">
    <location>
        <begin position="28"/>
        <end position="103"/>
    </location>
</feature>
<dbReference type="Proteomes" id="UP000472372">
    <property type="component" value="Chromosome 3"/>
</dbReference>
<name>A0A6S6VEV7_9PLEO</name>
<dbReference type="AlphaFoldDB" id="A0A6S6VEV7"/>
<evidence type="ECO:0000313" key="2">
    <source>
        <dbReference type="EMBL" id="CAE7024230.1"/>
    </source>
</evidence>
<gene>
    <name evidence="2" type="ORF">PTTW11_03727</name>
</gene>
<accession>A0A6S6VEV7</accession>
<evidence type="ECO:0000313" key="3">
    <source>
        <dbReference type="Proteomes" id="UP000472372"/>
    </source>
</evidence>
<feature type="compositionally biased region" description="Basic residues" evidence="1">
    <location>
        <begin position="85"/>
        <end position="101"/>
    </location>
</feature>
<protein>
    <submittedName>
        <fullName evidence="2">Uncharacterized protein</fullName>
    </submittedName>
</protein>
<evidence type="ECO:0000256" key="1">
    <source>
        <dbReference type="SAM" id="MobiDB-lite"/>
    </source>
</evidence>
<organism evidence="2 3">
    <name type="scientific">Pyrenophora teres f. teres</name>
    <dbReference type="NCBI Taxonomy" id="97479"/>
    <lineage>
        <taxon>Eukaryota</taxon>
        <taxon>Fungi</taxon>
        <taxon>Dikarya</taxon>
        <taxon>Ascomycota</taxon>
        <taxon>Pezizomycotina</taxon>
        <taxon>Dothideomycetes</taxon>
        <taxon>Pleosporomycetidae</taxon>
        <taxon>Pleosporales</taxon>
        <taxon>Pleosporineae</taxon>
        <taxon>Pleosporaceae</taxon>
        <taxon>Pyrenophora</taxon>
    </lineage>
</organism>
<proteinExistence type="predicted"/>
<sequence>MTRERFCKLHPSQDGVCGCPNFWKKKQSKHTAESMTPSVPRGSVCTPTVTKDGDSEESVLRARNQKKEEETMPSRISGEGDVMKKKSQKKKSQKKKKKANKLMREKEVRVLIDYELPSGSDRLSWDTDEVRRMVGEIA</sequence>
<reference evidence="2" key="1">
    <citation type="submission" date="2021-02" db="EMBL/GenBank/DDBJ databases">
        <authorList>
            <person name="Syme A R."/>
            <person name="Syme A R."/>
            <person name="Moolhuijzen P."/>
        </authorList>
    </citation>
    <scope>NUCLEOTIDE SEQUENCE</scope>
    <source>
        <strain evidence="2">W1-1</strain>
    </source>
</reference>
<dbReference type="EMBL" id="HG992979">
    <property type="protein sequence ID" value="CAE7024230.1"/>
    <property type="molecule type" value="Genomic_DNA"/>
</dbReference>